<proteinExistence type="predicted"/>
<dbReference type="AlphaFoldDB" id="A0A8W8NLY9"/>
<keyword evidence="2" id="KW-1133">Transmembrane helix</keyword>
<feature type="compositionally biased region" description="Basic and acidic residues" evidence="1">
    <location>
        <begin position="300"/>
        <end position="311"/>
    </location>
</feature>
<dbReference type="InterPro" id="IPR036383">
    <property type="entry name" value="TSP1_rpt_sf"/>
</dbReference>
<sequence>MESKFTLLCFILFFAGKGVHGQTPWSSWTRCDKACDTGFQSRGRECAKGDTCTPIETRKCNEFSCNMTTMLTSTSSKTAPPPTFPLMTLPLSSLAGLTTESDVQEKSSELTTLLTKPAPQNVRSTTTSSTTTTTTTTTMATKHNTKSGSTPLHLNFLIASVLFCSVDKKLLRRNLSPGFRLESPSNQDGITFKWNNGTSSVTSVPETTRNPSFDDVLVFVLVFVSALVVIFIVCSVYKVKLWYRGQHRDTGTAGGGSDQTYADDPPPYPGKMSRTNINYLPSYNSALQMSSLSGGQAEETTNRPEGIRKDQNETSLTVLSLSANGSQLAIPVTEEPRAISPVRHNSRLQSITEENTPRLPVIEVSDVSSESRSPAVFML</sequence>
<keyword evidence="3" id="KW-0732">Signal</keyword>
<name>A0A8W8NLY9_MAGGI</name>
<feature type="transmembrane region" description="Helical" evidence="2">
    <location>
        <begin position="216"/>
        <end position="237"/>
    </location>
</feature>
<keyword evidence="2" id="KW-0812">Transmembrane</keyword>
<evidence type="ECO:0000256" key="1">
    <source>
        <dbReference type="SAM" id="MobiDB-lite"/>
    </source>
</evidence>
<keyword evidence="2" id="KW-0472">Membrane</keyword>
<dbReference type="Proteomes" id="UP000005408">
    <property type="component" value="Unassembled WGS sequence"/>
</dbReference>
<reference evidence="4" key="1">
    <citation type="submission" date="2022-08" db="UniProtKB">
        <authorList>
            <consortium name="EnsemblMetazoa"/>
        </authorList>
    </citation>
    <scope>IDENTIFICATION</scope>
    <source>
        <strain evidence="4">05x7-T-G4-1.051#20</strain>
    </source>
</reference>
<feature type="signal peptide" evidence="3">
    <location>
        <begin position="1"/>
        <end position="21"/>
    </location>
</feature>
<feature type="chain" id="PRO_5036468598" evidence="3">
    <location>
        <begin position="22"/>
        <end position="379"/>
    </location>
</feature>
<keyword evidence="5" id="KW-1185">Reference proteome</keyword>
<evidence type="ECO:0000256" key="2">
    <source>
        <dbReference type="SAM" id="Phobius"/>
    </source>
</evidence>
<dbReference type="SMART" id="SM00209">
    <property type="entry name" value="TSP1"/>
    <property type="match status" value="1"/>
</dbReference>
<dbReference type="Gene3D" id="2.20.100.10">
    <property type="entry name" value="Thrombospondin type-1 (TSP1) repeat"/>
    <property type="match status" value="1"/>
</dbReference>
<accession>A0A8W8NLY9</accession>
<evidence type="ECO:0000313" key="4">
    <source>
        <dbReference type="EnsemblMetazoa" id="G6833.7:cds"/>
    </source>
</evidence>
<feature type="compositionally biased region" description="Low complexity" evidence="1">
    <location>
        <begin position="124"/>
        <end position="138"/>
    </location>
</feature>
<feature type="region of interest" description="Disordered" evidence="1">
    <location>
        <begin position="292"/>
        <end position="311"/>
    </location>
</feature>
<dbReference type="PROSITE" id="PS50092">
    <property type="entry name" value="TSP1"/>
    <property type="match status" value="1"/>
</dbReference>
<dbReference type="InterPro" id="IPR000884">
    <property type="entry name" value="TSP1_rpt"/>
</dbReference>
<evidence type="ECO:0000256" key="3">
    <source>
        <dbReference type="SAM" id="SignalP"/>
    </source>
</evidence>
<evidence type="ECO:0000313" key="5">
    <source>
        <dbReference type="Proteomes" id="UP000005408"/>
    </source>
</evidence>
<organism evidence="4 5">
    <name type="scientific">Magallana gigas</name>
    <name type="common">Pacific oyster</name>
    <name type="synonym">Crassostrea gigas</name>
    <dbReference type="NCBI Taxonomy" id="29159"/>
    <lineage>
        <taxon>Eukaryota</taxon>
        <taxon>Metazoa</taxon>
        <taxon>Spiralia</taxon>
        <taxon>Lophotrochozoa</taxon>
        <taxon>Mollusca</taxon>
        <taxon>Bivalvia</taxon>
        <taxon>Autobranchia</taxon>
        <taxon>Pteriomorphia</taxon>
        <taxon>Ostreida</taxon>
        <taxon>Ostreoidea</taxon>
        <taxon>Ostreidae</taxon>
        <taxon>Magallana</taxon>
    </lineage>
</organism>
<dbReference type="EnsemblMetazoa" id="G6833.7">
    <property type="protein sequence ID" value="G6833.7:cds"/>
    <property type="gene ID" value="G6833"/>
</dbReference>
<protein>
    <submittedName>
        <fullName evidence="4">Uncharacterized protein</fullName>
    </submittedName>
</protein>
<dbReference type="SUPFAM" id="SSF82895">
    <property type="entry name" value="TSP-1 type 1 repeat"/>
    <property type="match status" value="1"/>
</dbReference>
<feature type="region of interest" description="Disordered" evidence="1">
    <location>
        <begin position="118"/>
        <end position="146"/>
    </location>
</feature>